<sequence length="217" mass="24399">MGIKVITTLLSTALQNYDLTTIDEVKDELSILDNSKDATLKRYITSASAAASQYCNRKFQAEQLQDEFWPDREPFQYTLPGGVDVLQLSRWPVIAPIISVVENGIALVENTDFRVNYDTGTLIRLDSLNFYPRKWAAWPIVAKFVGGFADIPEDIEDAIIRMVTRRYASKGRDPNLKQQSIPGVIEQQFWISTGTESGNFANDIADVLNSYRVPVSV</sequence>
<dbReference type="OrthoDB" id="8101160at2"/>
<dbReference type="AlphaFoldDB" id="A0A1M6LGP8"/>
<protein>
    <submittedName>
        <fullName evidence="1">Phage gp6-like head-tail connector protein</fullName>
    </submittedName>
</protein>
<dbReference type="Proteomes" id="UP000189935">
    <property type="component" value="Chromosome I"/>
</dbReference>
<accession>A0A1M6LGP8</accession>
<reference evidence="1 2" key="1">
    <citation type="submission" date="2016-11" db="EMBL/GenBank/DDBJ databases">
        <authorList>
            <person name="Jaros S."/>
            <person name="Januszkiewicz K."/>
            <person name="Wedrychowicz H."/>
        </authorList>
    </citation>
    <scope>NUCLEOTIDE SEQUENCE [LARGE SCALE GENOMIC DNA]</scope>
    <source>
        <strain evidence="1 2">GAS499</strain>
    </source>
</reference>
<evidence type="ECO:0000313" key="2">
    <source>
        <dbReference type="Proteomes" id="UP000189935"/>
    </source>
</evidence>
<dbReference type="Pfam" id="PF05135">
    <property type="entry name" value="Phage_connect_1"/>
    <property type="match status" value="1"/>
</dbReference>
<name>A0A1M6LGP8_9BRAD</name>
<gene>
    <name evidence="1" type="ORF">SAMN05444159_1271</name>
</gene>
<dbReference type="RefSeq" id="WP_079537413.1">
    <property type="nucleotide sequence ID" value="NZ_LT670844.1"/>
</dbReference>
<proteinExistence type="predicted"/>
<dbReference type="Gene3D" id="1.10.3230.30">
    <property type="entry name" value="Phage gp6-like head-tail connector protein"/>
    <property type="match status" value="1"/>
</dbReference>
<dbReference type="EMBL" id="LT670844">
    <property type="protein sequence ID" value="SHJ70356.1"/>
    <property type="molecule type" value="Genomic_DNA"/>
</dbReference>
<evidence type="ECO:0000313" key="1">
    <source>
        <dbReference type="EMBL" id="SHJ70356.1"/>
    </source>
</evidence>
<organism evidence="1 2">
    <name type="scientific">Bradyrhizobium lablabi</name>
    <dbReference type="NCBI Taxonomy" id="722472"/>
    <lineage>
        <taxon>Bacteria</taxon>
        <taxon>Pseudomonadati</taxon>
        <taxon>Pseudomonadota</taxon>
        <taxon>Alphaproteobacteria</taxon>
        <taxon>Hyphomicrobiales</taxon>
        <taxon>Nitrobacteraceae</taxon>
        <taxon>Bradyrhizobium</taxon>
    </lineage>
</organism>
<dbReference type="InterPro" id="IPR021146">
    <property type="entry name" value="Phage_gp6-like_head-tail"/>
</dbReference>